<evidence type="ECO:0000313" key="1">
    <source>
        <dbReference type="EMBL" id="RZC82586.1"/>
    </source>
</evidence>
<dbReference type="STRING" id="3469.A0A4Y7LBH1"/>
<evidence type="ECO:0000313" key="2">
    <source>
        <dbReference type="Proteomes" id="UP000316621"/>
    </source>
</evidence>
<protein>
    <submittedName>
        <fullName evidence="1">Uncharacterized protein</fullName>
    </submittedName>
</protein>
<proteinExistence type="predicted"/>
<dbReference type="AlphaFoldDB" id="A0A4Y7LBH1"/>
<gene>
    <name evidence="1" type="ORF">C5167_045376</name>
</gene>
<dbReference type="Gramene" id="RZC82586">
    <property type="protein sequence ID" value="RZC82586"/>
    <property type="gene ID" value="C5167_045376"/>
</dbReference>
<dbReference type="EMBL" id="CM010725">
    <property type="protein sequence ID" value="RZC82586.1"/>
    <property type="molecule type" value="Genomic_DNA"/>
</dbReference>
<reference evidence="1 2" key="1">
    <citation type="journal article" date="2018" name="Science">
        <title>The opium poppy genome and morphinan production.</title>
        <authorList>
            <person name="Guo L."/>
            <person name="Winzer T."/>
            <person name="Yang X."/>
            <person name="Li Y."/>
            <person name="Ning Z."/>
            <person name="He Z."/>
            <person name="Teodor R."/>
            <person name="Lu Y."/>
            <person name="Bowser T.A."/>
            <person name="Graham I.A."/>
            <person name="Ye K."/>
        </authorList>
    </citation>
    <scope>NUCLEOTIDE SEQUENCE [LARGE SCALE GENOMIC DNA]</scope>
    <source>
        <strain evidence="2">cv. HN1</strain>
        <tissue evidence="1">Leaves</tissue>
    </source>
</reference>
<accession>A0A4Y7LBH1</accession>
<organism evidence="1 2">
    <name type="scientific">Papaver somniferum</name>
    <name type="common">Opium poppy</name>
    <dbReference type="NCBI Taxonomy" id="3469"/>
    <lineage>
        <taxon>Eukaryota</taxon>
        <taxon>Viridiplantae</taxon>
        <taxon>Streptophyta</taxon>
        <taxon>Embryophyta</taxon>
        <taxon>Tracheophyta</taxon>
        <taxon>Spermatophyta</taxon>
        <taxon>Magnoliopsida</taxon>
        <taxon>Ranunculales</taxon>
        <taxon>Papaveraceae</taxon>
        <taxon>Papaveroideae</taxon>
        <taxon>Papaver</taxon>
    </lineage>
</organism>
<keyword evidence="2" id="KW-1185">Reference proteome</keyword>
<sequence>MGSYGESHAANVLTPYDFSKLQEELVLDPQYGSFQIEEGCFHVRHHSQIDGGCKVIWVPGKTQEDAVAISLTFLAMFVDMCFRVLSTNNCFNISYQYLPNRWRIFSLSSSIKSYLSNSDVEHGEKFQM</sequence>
<dbReference type="Proteomes" id="UP000316621">
    <property type="component" value="Chromosome 11"/>
</dbReference>
<name>A0A4Y7LBH1_PAPSO</name>